<proteinExistence type="predicted"/>
<sequence>MKISINVYMVIKFIKELSVNPLAETPASHAFLEAVANAMQEQDQVPETCSKKRKHGAAKEGEGVYEVEQSTSLLKWKKSRMDCRNAEAKDVMVPPRKISMEGHPLKQKALQVVHQKSEMTQHSQTRGGDAIRNIPNAVEEPYMGHKPVWDSNGMPPPPMLLVMRCLAMMTTVTQPDNLQRLAQLISNTIKIETTKNTFKDEIKVDSLKGINTVLDIMDGKEAMHDFLQLKSHKLTLLRIKKEHKKTNDGKTISMEEIAQDYGLEVNTMKNQYKAGTRALYLTAGGGMWILPIIAILHLKARIIYYLSDGNEVRGTTNEDISGLAFALRDPTDEDLVWLVQTIVQVSQLLSKCYADQESSILSLHAGGKSVPFSDLEEMDAILDNICISYFRFPNRQERIWGKIYEDINKPNVTPGTQMDSSSMSKRNKLEMNSVQEPFSEITICLLITLEKTSCPINSQNREKWMEKERERALEAKTLVGQEESYQEQVEDFYKGETKPRNKYLLIDSSKMKSDVAHILDTKNKPVVSTTN</sequence>
<dbReference type="GeneID" id="85362396"/>
<gene>
    <name evidence="2" type="ORF">EV420DRAFT_1655695</name>
</gene>
<feature type="transmembrane region" description="Helical" evidence="1">
    <location>
        <begin position="278"/>
        <end position="298"/>
    </location>
</feature>
<evidence type="ECO:0000313" key="3">
    <source>
        <dbReference type="Proteomes" id="UP001175211"/>
    </source>
</evidence>
<dbReference type="RefSeq" id="XP_060321375.1">
    <property type="nucleotide sequence ID" value="XM_060478848.1"/>
</dbReference>
<keyword evidence="1" id="KW-1133">Transmembrane helix</keyword>
<dbReference type="AlphaFoldDB" id="A0AA39MFJ7"/>
<comment type="caution">
    <text evidence="2">The sequence shown here is derived from an EMBL/GenBank/DDBJ whole genome shotgun (WGS) entry which is preliminary data.</text>
</comment>
<protein>
    <submittedName>
        <fullName evidence="2">Uncharacterized protein</fullName>
    </submittedName>
</protein>
<name>A0AA39MFJ7_ARMTA</name>
<dbReference type="Proteomes" id="UP001175211">
    <property type="component" value="Unassembled WGS sequence"/>
</dbReference>
<reference evidence="2" key="1">
    <citation type="submission" date="2023-06" db="EMBL/GenBank/DDBJ databases">
        <authorList>
            <consortium name="Lawrence Berkeley National Laboratory"/>
            <person name="Ahrendt S."/>
            <person name="Sahu N."/>
            <person name="Indic B."/>
            <person name="Wong-Bajracharya J."/>
            <person name="Merenyi Z."/>
            <person name="Ke H.-M."/>
            <person name="Monk M."/>
            <person name="Kocsube S."/>
            <person name="Drula E."/>
            <person name="Lipzen A."/>
            <person name="Balint B."/>
            <person name="Henrissat B."/>
            <person name="Andreopoulos B."/>
            <person name="Martin F.M."/>
            <person name="Harder C.B."/>
            <person name="Rigling D."/>
            <person name="Ford K.L."/>
            <person name="Foster G.D."/>
            <person name="Pangilinan J."/>
            <person name="Papanicolaou A."/>
            <person name="Barry K."/>
            <person name="LaButti K."/>
            <person name="Viragh M."/>
            <person name="Koriabine M."/>
            <person name="Yan M."/>
            <person name="Riley R."/>
            <person name="Champramary S."/>
            <person name="Plett K.L."/>
            <person name="Tsai I.J."/>
            <person name="Slot J."/>
            <person name="Sipos G."/>
            <person name="Plett J."/>
            <person name="Nagy L.G."/>
            <person name="Grigoriev I.V."/>
        </authorList>
    </citation>
    <scope>NUCLEOTIDE SEQUENCE</scope>
    <source>
        <strain evidence="2">CCBAS 213</strain>
    </source>
</reference>
<keyword evidence="1" id="KW-0812">Transmembrane</keyword>
<keyword evidence="3" id="KW-1185">Reference proteome</keyword>
<evidence type="ECO:0000256" key="1">
    <source>
        <dbReference type="SAM" id="Phobius"/>
    </source>
</evidence>
<organism evidence="2 3">
    <name type="scientific">Armillaria tabescens</name>
    <name type="common">Ringless honey mushroom</name>
    <name type="synonym">Agaricus tabescens</name>
    <dbReference type="NCBI Taxonomy" id="1929756"/>
    <lineage>
        <taxon>Eukaryota</taxon>
        <taxon>Fungi</taxon>
        <taxon>Dikarya</taxon>
        <taxon>Basidiomycota</taxon>
        <taxon>Agaricomycotina</taxon>
        <taxon>Agaricomycetes</taxon>
        <taxon>Agaricomycetidae</taxon>
        <taxon>Agaricales</taxon>
        <taxon>Marasmiineae</taxon>
        <taxon>Physalacriaceae</taxon>
        <taxon>Desarmillaria</taxon>
    </lineage>
</organism>
<evidence type="ECO:0000313" key="2">
    <source>
        <dbReference type="EMBL" id="KAK0432407.1"/>
    </source>
</evidence>
<dbReference type="EMBL" id="JAUEPS010000308">
    <property type="protein sequence ID" value="KAK0432407.1"/>
    <property type="molecule type" value="Genomic_DNA"/>
</dbReference>
<accession>A0AA39MFJ7</accession>
<keyword evidence="1" id="KW-0472">Membrane</keyword>